<dbReference type="AlphaFoldDB" id="D9QVQ8"/>
<keyword evidence="2" id="KW-0472">Membrane</keyword>
<dbReference type="InterPro" id="IPR010916">
    <property type="entry name" value="TonB_box_CS"/>
</dbReference>
<dbReference type="EMBL" id="CP002105">
    <property type="protein sequence ID" value="ADL12317.1"/>
    <property type="molecule type" value="Genomic_DNA"/>
</dbReference>
<sequence>MKSLKFKKKLSAYIPFTICIALVIALILTLPAYAHRVISYSYVEGDSVVVEGAFDDGSPTKKAKVKVYNSSGKVINKGKTNAQGIYKFEVSKKDDLKIVLEAGMGHKAESNIKQEDLPEVANSSTQQQTKDNSKQSSIQESTTTTGISEDKLRSLIREELSKELSEKLPQEIAPIKRSLIQLKNKKGPGVTEILGGIGYIFGLMGIAFYFKAKRSEVA</sequence>
<evidence type="ECO:0000313" key="4">
    <source>
        <dbReference type="Proteomes" id="UP000001661"/>
    </source>
</evidence>
<feature type="compositionally biased region" description="Polar residues" evidence="1">
    <location>
        <begin position="121"/>
        <end position="145"/>
    </location>
</feature>
<dbReference type="RefSeq" id="WP_013277763.1">
    <property type="nucleotide sequence ID" value="NC_014378.1"/>
</dbReference>
<proteinExistence type="predicted"/>
<organism evidence="3 4">
    <name type="scientific">Acetohalobium arabaticum (strain ATCC 49924 / DSM 5501 / Z-7288)</name>
    <dbReference type="NCBI Taxonomy" id="574087"/>
    <lineage>
        <taxon>Bacteria</taxon>
        <taxon>Bacillati</taxon>
        <taxon>Bacillota</taxon>
        <taxon>Clostridia</taxon>
        <taxon>Halanaerobiales</taxon>
        <taxon>Halobacteroidaceae</taxon>
        <taxon>Acetohalobium</taxon>
    </lineage>
</organism>
<evidence type="ECO:0000256" key="1">
    <source>
        <dbReference type="SAM" id="MobiDB-lite"/>
    </source>
</evidence>
<dbReference type="OrthoDB" id="9795418at2"/>
<feature type="transmembrane region" description="Helical" evidence="2">
    <location>
        <begin position="193"/>
        <end position="210"/>
    </location>
</feature>
<evidence type="ECO:0000313" key="3">
    <source>
        <dbReference type="EMBL" id="ADL12317.1"/>
    </source>
</evidence>
<dbReference type="Gene3D" id="2.60.40.10">
    <property type="entry name" value="Immunoglobulins"/>
    <property type="match status" value="1"/>
</dbReference>
<dbReference type="HOGENOM" id="CLU_083845_1_0_9"/>
<evidence type="ECO:0008006" key="5">
    <source>
        <dbReference type="Google" id="ProtNLM"/>
    </source>
</evidence>
<dbReference type="Proteomes" id="UP000001661">
    <property type="component" value="Chromosome"/>
</dbReference>
<dbReference type="PROSITE" id="PS00430">
    <property type="entry name" value="TONB_DEPENDENT_REC_1"/>
    <property type="match status" value="1"/>
</dbReference>
<keyword evidence="4" id="KW-1185">Reference proteome</keyword>
<dbReference type="InterPro" id="IPR013783">
    <property type="entry name" value="Ig-like_fold"/>
</dbReference>
<gene>
    <name evidence="3" type="ordered locus">Acear_0778</name>
</gene>
<name>D9QVQ8_ACEAZ</name>
<dbReference type="STRING" id="574087.Acear_0778"/>
<protein>
    <recommendedName>
        <fullName evidence="5">Nickel transport protein</fullName>
    </recommendedName>
</protein>
<feature type="transmembrane region" description="Helical" evidence="2">
    <location>
        <begin position="12"/>
        <end position="34"/>
    </location>
</feature>
<dbReference type="KEGG" id="aar:Acear_0778"/>
<keyword evidence="2" id="KW-1133">Transmembrane helix</keyword>
<accession>D9QVQ8</accession>
<dbReference type="eggNOG" id="COG2373">
    <property type="taxonomic scope" value="Bacteria"/>
</dbReference>
<feature type="region of interest" description="Disordered" evidence="1">
    <location>
        <begin position="111"/>
        <end position="145"/>
    </location>
</feature>
<keyword evidence="2" id="KW-0812">Transmembrane</keyword>
<evidence type="ECO:0000256" key="2">
    <source>
        <dbReference type="SAM" id="Phobius"/>
    </source>
</evidence>
<reference evidence="3 4" key="1">
    <citation type="journal article" date="2010" name="Stand. Genomic Sci.">
        <title>Complete genome sequence of Acetohalobium arabaticum type strain (Z-7288).</title>
        <authorList>
            <person name="Sikorski J."/>
            <person name="Lapidus A."/>
            <person name="Chertkov O."/>
            <person name="Lucas S."/>
            <person name="Copeland A."/>
            <person name="Glavina Del Rio T."/>
            <person name="Nolan M."/>
            <person name="Tice H."/>
            <person name="Cheng J.F."/>
            <person name="Han C."/>
            <person name="Brambilla E."/>
            <person name="Pitluck S."/>
            <person name="Liolios K."/>
            <person name="Ivanova N."/>
            <person name="Mavromatis K."/>
            <person name="Mikhailova N."/>
            <person name="Pati A."/>
            <person name="Bruce D."/>
            <person name="Detter C."/>
            <person name="Tapia R."/>
            <person name="Goodwin L."/>
            <person name="Chen A."/>
            <person name="Palaniappan K."/>
            <person name="Land M."/>
            <person name="Hauser L."/>
            <person name="Chang Y.J."/>
            <person name="Jeffries C.D."/>
            <person name="Rohde M."/>
            <person name="Goker M."/>
            <person name="Spring S."/>
            <person name="Woyke T."/>
            <person name="Bristow J."/>
            <person name="Eisen J.A."/>
            <person name="Markowitz V."/>
            <person name="Hugenholtz P."/>
            <person name="Kyrpides N.C."/>
            <person name="Klenk H.P."/>
        </authorList>
    </citation>
    <scope>NUCLEOTIDE SEQUENCE [LARGE SCALE GENOMIC DNA]</scope>
    <source>
        <strain evidence="4">ATCC 49924 / DSM 5501 / Z-7288</strain>
    </source>
</reference>